<dbReference type="GO" id="GO:0016192">
    <property type="term" value="P:vesicle-mediated transport"/>
    <property type="evidence" value="ECO:0007669"/>
    <property type="project" value="UniProtKB-ARBA"/>
</dbReference>
<evidence type="ECO:0000256" key="2">
    <source>
        <dbReference type="ARBA" id="ARBA00004141"/>
    </source>
</evidence>
<evidence type="ECO:0000313" key="9">
    <source>
        <dbReference type="EMBL" id="JAT52438.1"/>
    </source>
</evidence>
<evidence type="ECO:0000256" key="5">
    <source>
        <dbReference type="ARBA" id="ARBA00022989"/>
    </source>
</evidence>
<comment type="similarity">
    <text evidence="3 7">Belongs to the PRA1 family.</text>
</comment>
<dbReference type="EMBL" id="GDJX01015498">
    <property type="protein sequence ID" value="JAT52438.1"/>
    <property type="molecule type" value="Transcribed_RNA"/>
</dbReference>
<name>A0A1D1YCR8_9ARAE</name>
<evidence type="ECO:0000256" key="4">
    <source>
        <dbReference type="ARBA" id="ARBA00022692"/>
    </source>
</evidence>
<feature type="region of interest" description="Disordered" evidence="8">
    <location>
        <begin position="33"/>
        <end position="91"/>
    </location>
</feature>
<dbReference type="PANTHER" id="PTHR19317">
    <property type="entry name" value="PRENYLATED RAB ACCEPTOR 1-RELATED"/>
    <property type="match status" value="1"/>
</dbReference>
<evidence type="ECO:0000256" key="3">
    <source>
        <dbReference type="ARBA" id="ARBA00006483"/>
    </source>
</evidence>
<feature type="compositionally biased region" description="Low complexity" evidence="8">
    <location>
        <begin position="36"/>
        <end position="48"/>
    </location>
</feature>
<evidence type="ECO:0000256" key="6">
    <source>
        <dbReference type="ARBA" id="ARBA00023136"/>
    </source>
</evidence>
<keyword evidence="6 7" id="KW-0472">Membrane</keyword>
<evidence type="ECO:0000256" key="1">
    <source>
        <dbReference type="ARBA" id="ARBA00002501"/>
    </source>
</evidence>
<dbReference type="InterPro" id="IPR004895">
    <property type="entry name" value="Prenylated_rab_accept_PRA1"/>
</dbReference>
<comment type="function">
    <text evidence="1 7">May be involved in both secretory and endocytic intracellular trafficking in the endosomal/prevacuolar compartments.</text>
</comment>
<protein>
    <recommendedName>
        <fullName evidence="7">PRA1 family protein</fullName>
    </recommendedName>
</protein>
<feature type="transmembrane region" description="Helical" evidence="7">
    <location>
        <begin position="253"/>
        <end position="272"/>
    </location>
</feature>
<dbReference type="AlphaFoldDB" id="A0A1D1YCR8"/>
<organism evidence="9">
    <name type="scientific">Anthurium amnicola</name>
    <dbReference type="NCBI Taxonomy" id="1678845"/>
    <lineage>
        <taxon>Eukaryota</taxon>
        <taxon>Viridiplantae</taxon>
        <taxon>Streptophyta</taxon>
        <taxon>Embryophyta</taxon>
        <taxon>Tracheophyta</taxon>
        <taxon>Spermatophyta</taxon>
        <taxon>Magnoliopsida</taxon>
        <taxon>Liliopsida</taxon>
        <taxon>Araceae</taxon>
        <taxon>Pothoideae</taxon>
        <taxon>Potheae</taxon>
        <taxon>Anthurium</taxon>
    </lineage>
</organism>
<dbReference type="PANTHER" id="PTHR19317:SF1">
    <property type="entry name" value="PRA1 FAMILY PROTEIN H"/>
    <property type="match status" value="1"/>
</dbReference>
<comment type="subcellular location">
    <subcellularLocation>
        <location evidence="2 7">Membrane</location>
        <topology evidence="2 7">Multi-pass membrane protein</topology>
    </subcellularLocation>
</comment>
<keyword evidence="7" id="KW-0813">Transport</keyword>
<accession>A0A1D1YCR8</accession>
<dbReference type="GO" id="GO:0016020">
    <property type="term" value="C:membrane"/>
    <property type="evidence" value="ECO:0007669"/>
    <property type="project" value="UniProtKB-SubCell"/>
</dbReference>
<dbReference type="GO" id="GO:0005783">
    <property type="term" value="C:endoplasmic reticulum"/>
    <property type="evidence" value="ECO:0007669"/>
    <property type="project" value="TreeGrafter"/>
</dbReference>
<feature type="compositionally biased region" description="Low complexity" evidence="8">
    <location>
        <begin position="55"/>
        <end position="82"/>
    </location>
</feature>
<keyword evidence="5 7" id="KW-1133">Transmembrane helix</keyword>
<proteinExistence type="inferred from homology"/>
<keyword evidence="4 7" id="KW-0812">Transmembrane</keyword>
<evidence type="ECO:0000256" key="7">
    <source>
        <dbReference type="RuleBase" id="RU363107"/>
    </source>
</evidence>
<sequence length="289" mass="30536">PAGVFPANPLSLSVPEAAFESWLRETGYLEILDEPASSSSSSSSSAANKARRRPASSGPASSSSNAAAAPSSPSNSGPASGPLPRGDPRRSGLGRVGLLKGALGRVGGSALVSVVRTLLSILTTNPFAKLAAEDFSGSTPPWTCGFLTCGGGGQVPSYSWPAGPSQARMRVHENVKRYARNYASLCLLVFACTLYKMPLALFGLVSSLALWEALRFGSSWWDLEEGYPGVRFFLVRVAQLATVVILYYCNLQVAVLCAISLSYTVVILHASLRKLTSSKQAVGTNRYKR</sequence>
<dbReference type="GO" id="GO:0005794">
    <property type="term" value="C:Golgi apparatus"/>
    <property type="evidence" value="ECO:0007669"/>
    <property type="project" value="TreeGrafter"/>
</dbReference>
<dbReference type="Pfam" id="PF03208">
    <property type="entry name" value="PRA1"/>
    <property type="match status" value="1"/>
</dbReference>
<feature type="transmembrane region" description="Helical" evidence="7">
    <location>
        <begin position="185"/>
        <end position="210"/>
    </location>
</feature>
<reference evidence="9" key="1">
    <citation type="submission" date="2015-07" db="EMBL/GenBank/DDBJ databases">
        <title>Transcriptome Assembly of Anthurium amnicola.</title>
        <authorList>
            <person name="Suzuki J."/>
        </authorList>
    </citation>
    <scope>NUCLEOTIDE SEQUENCE</scope>
</reference>
<gene>
    <name evidence="9" type="primary">PRA1H</name>
    <name evidence="9" type="ORF">g.58005</name>
</gene>
<evidence type="ECO:0000256" key="8">
    <source>
        <dbReference type="SAM" id="MobiDB-lite"/>
    </source>
</evidence>
<feature type="non-terminal residue" evidence="9">
    <location>
        <position position="1"/>
    </location>
</feature>